<reference evidence="1" key="1">
    <citation type="submission" date="2016-10" db="EMBL/GenBank/DDBJ databases">
        <authorList>
            <person name="de Groot N.N."/>
        </authorList>
    </citation>
    <scope>NUCLEOTIDE SEQUENCE</scope>
</reference>
<protein>
    <submittedName>
        <fullName evidence="1">Uncharacterized protein</fullName>
    </submittedName>
</protein>
<evidence type="ECO:0000313" key="1">
    <source>
        <dbReference type="EMBL" id="SFV50359.1"/>
    </source>
</evidence>
<dbReference type="AlphaFoldDB" id="A0A1W1BA04"/>
<proteinExistence type="predicted"/>
<name>A0A1W1BA04_9ZZZZ</name>
<dbReference type="EMBL" id="FPHE01000003">
    <property type="protein sequence ID" value="SFV50359.1"/>
    <property type="molecule type" value="Genomic_DNA"/>
</dbReference>
<organism evidence="1">
    <name type="scientific">hydrothermal vent metagenome</name>
    <dbReference type="NCBI Taxonomy" id="652676"/>
    <lineage>
        <taxon>unclassified sequences</taxon>
        <taxon>metagenomes</taxon>
        <taxon>ecological metagenomes</taxon>
    </lineage>
</organism>
<gene>
    <name evidence="1" type="ORF">MNB_SV-12-1828</name>
</gene>
<sequence length="37" mass="4517">MIYKAVSVRESLFFIKEEEYFINSHKKIIAEKKVNRK</sequence>
<accession>A0A1W1BA04</accession>